<dbReference type="AlphaFoldDB" id="A0A2P2PNT0"/>
<evidence type="ECO:0000313" key="1">
    <source>
        <dbReference type="EMBL" id="MBX56403.1"/>
    </source>
</evidence>
<name>A0A2P2PNT0_RHIMU</name>
<organism evidence="1">
    <name type="scientific">Rhizophora mucronata</name>
    <name type="common">Asiatic mangrove</name>
    <dbReference type="NCBI Taxonomy" id="61149"/>
    <lineage>
        <taxon>Eukaryota</taxon>
        <taxon>Viridiplantae</taxon>
        <taxon>Streptophyta</taxon>
        <taxon>Embryophyta</taxon>
        <taxon>Tracheophyta</taxon>
        <taxon>Spermatophyta</taxon>
        <taxon>Magnoliopsida</taxon>
        <taxon>eudicotyledons</taxon>
        <taxon>Gunneridae</taxon>
        <taxon>Pentapetalae</taxon>
        <taxon>rosids</taxon>
        <taxon>fabids</taxon>
        <taxon>Malpighiales</taxon>
        <taxon>Rhizophoraceae</taxon>
        <taxon>Rhizophora</taxon>
    </lineage>
</organism>
<accession>A0A2P2PNT0</accession>
<proteinExistence type="predicted"/>
<protein>
    <submittedName>
        <fullName evidence="1">Uncharacterized protein</fullName>
    </submittedName>
</protein>
<sequence>MFVLQYLSKTTAFGILI</sequence>
<reference evidence="1" key="1">
    <citation type="submission" date="2018-02" db="EMBL/GenBank/DDBJ databases">
        <title>Rhizophora mucronata_Transcriptome.</title>
        <authorList>
            <person name="Meera S.P."/>
            <person name="Sreeshan A."/>
            <person name="Augustine A."/>
        </authorList>
    </citation>
    <scope>NUCLEOTIDE SEQUENCE</scope>
    <source>
        <tissue evidence="1">Leaf</tissue>
    </source>
</reference>
<dbReference type="EMBL" id="GGEC01075919">
    <property type="protein sequence ID" value="MBX56403.1"/>
    <property type="molecule type" value="Transcribed_RNA"/>
</dbReference>